<evidence type="ECO:0000256" key="2">
    <source>
        <dbReference type="ARBA" id="ARBA00022448"/>
    </source>
</evidence>
<feature type="transmembrane region" description="Helical" evidence="8">
    <location>
        <begin position="58"/>
        <end position="91"/>
    </location>
</feature>
<dbReference type="GO" id="GO:0005886">
    <property type="term" value="C:plasma membrane"/>
    <property type="evidence" value="ECO:0007669"/>
    <property type="project" value="UniProtKB-SubCell"/>
</dbReference>
<dbReference type="OrthoDB" id="9815820at2"/>
<feature type="transmembrane region" description="Helical" evidence="8">
    <location>
        <begin position="271"/>
        <end position="288"/>
    </location>
</feature>
<keyword evidence="4" id="KW-0997">Cell inner membrane</keyword>
<comment type="caution">
    <text evidence="9">The sequence shown here is derived from an EMBL/GenBank/DDBJ whole genome shotgun (WGS) entry which is preliminary data.</text>
</comment>
<evidence type="ECO:0000256" key="6">
    <source>
        <dbReference type="ARBA" id="ARBA00022989"/>
    </source>
</evidence>
<dbReference type="PANTHER" id="PTHR32196:SF21">
    <property type="entry name" value="ABC TRANSPORTER PERMEASE PROTEIN YPHD-RELATED"/>
    <property type="match status" value="1"/>
</dbReference>
<feature type="transmembrane region" description="Helical" evidence="8">
    <location>
        <begin position="20"/>
        <end position="37"/>
    </location>
</feature>
<feature type="transmembrane region" description="Helical" evidence="8">
    <location>
        <begin position="215"/>
        <end position="235"/>
    </location>
</feature>
<feature type="transmembrane region" description="Helical" evidence="8">
    <location>
        <begin position="124"/>
        <end position="144"/>
    </location>
</feature>
<proteinExistence type="predicted"/>
<keyword evidence="2" id="KW-0813">Transport</keyword>
<protein>
    <submittedName>
        <fullName evidence="9">Ribose ABC transporter permease</fullName>
    </submittedName>
</protein>
<evidence type="ECO:0000256" key="5">
    <source>
        <dbReference type="ARBA" id="ARBA00022692"/>
    </source>
</evidence>
<dbReference type="CDD" id="cd06579">
    <property type="entry name" value="TM_PBP1_transp_AraH_like"/>
    <property type="match status" value="1"/>
</dbReference>
<gene>
    <name evidence="9" type="primary">rbsC</name>
    <name evidence="9" type="ORF">SMC1_09670</name>
</gene>
<keyword evidence="10" id="KW-1185">Reference proteome</keyword>
<evidence type="ECO:0000256" key="1">
    <source>
        <dbReference type="ARBA" id="ARBA00004651"/>
    </source>
</evidence>
<name>A0A398DZ08_9BACT</name>
<evidence type="ECO:0000256" key="8">
    <source>
        <dbReference type="SAM" id="Phobius"/>
    </source>
</evidence>
<keyword evidence="3" id="KW-1003">Cell membrane</keyword>
<feature type="transmembrane region" description="Helical" evidence="8">
    <location>
        <begin position="97"/>
        <end position="119"/>
    </location>
</feature>
<organism evidence="9 10">
    <name type="scientific">Candidatus Cryosericum septentrionale</name>
    <dbReference type="NCBI Taxonomy" id="2290913"/>
    <lineage>
        <taxon>Bacteria</taxon>
        <taxon>Pseudomonadati</taxon>
        <taxon>Caldisericota/Cryosericota group</taxon>
        <taxon>Candidatus Cryosericota</taxon>
        <taxon>Candidatus Cryosericia</taxon>
        <taxon>Candidatus Cryosericales</taxon>
        <taxon>Candidatus Cryosericaceae</taxon>
        <taxon>Candidatus Cryosericum</taxon>
    </lineage>
</organism>
<dbReference type="RefSeq" id="WP_119086564.1">
    <property type="nucleotide sequence ID" value="NZ_QXIY01000047.1"/>
</dbReference>
<evidence type="ECO:0000256" key="4">
    <source>
        <dbReference type="ARBA" id="ARBA00022519"/>
    </source>
</evidence>
<sequence length="317" mass="32851">MISTASLKKGVNWKIFLRNYGIVISFFLLCLALSLVSDRFLTWTNILNVLRQSSINGIIAVGMTFVILTAGIDLSVGSVLALTAVVTASLLQRGLPISLVIITGLALGAVLGSVSGLLVSHLHLFPIITTLGMMTISRGLALTYTGGMPITTLPSSFDFIGAGSLGPIPIPIVVAAFIFLAGHFILTRTNLGLYIYSLGDNPVAARLSGISANKVILFVYALSGFLSALAGMILIGRLDSAAPTLGSGYEFDAIAAVVVGGTSLAGGEGNLFGTLIGALLIGVLNNGLNLLNVSALWEGVVKGLVIAFALLMYRAVK</sequence>
<evidence type="ECO:0000256" key="3">
    <source>
        <dbReference type="ARBA" id="ARBA00022475"/>
    </source>
</evidence>
<dbReference type="InterPro" id="IPR001851">
    <property type="entry name" value="ABC_transp_permease"/>
</dbReference>
<comment type="subcellular location">
    <subcellularLocation>
        <location evidence="1">Cell membrane</location>
        <topology evidence="1">Multi-pass membrane protein</topology>
    </subcellularLocation>
</comment>
<accession>A0A398DZ08</accession>
<dbReference type="PANTHER" id="PTHR32196">
    <property type="entry name" value="ABC TRANSPORTER PERMEASE PROTEIN YPHD-RELATED-RELATED"/>
    <property type="match status" value="1"/>
</dbReference>
<feature type="transmembrane region" description="Helical" evidence="8">
    <location>
        <begin position="295"/>
        <end position="316"/>
    </location>
</feature>
<evidence type="ECO:0000313" key="10">
    <source>
        <dbReference type="Proteomes" id="UP000266113"/>
    </source>
</evidence>
<feature type="transmembrane region" description="Helical" evidence="8">
    <location>
        <begin position="164"/>
        <end position="186"/>
    </location>
</feature>
<keyword evidence="6 8" id="KW-1133">Transmembrane helix</keyword>
<dbReference type="AlphaFoldDB" id="A0A398DZ08"/>
<dbReference type="GO" id="GO:0022857">
    <property type="term" value="F:transmembrane transporter activity"/>
    <property type="evidence" value="ECO:0007669"/>
    <property type="project" value="InterPro"/>
</dbReference>
<evidence type="ECO:0000256" key="7">
    <source>
        <dbReference type="ARBA" id="ARBA00023136"/>
    </source>
</evidence>
<dbReference type="Pfam" id="PF02653">
    <property type="entry name" value="BPD_transp_2"/>
    <property type="match status" value="1"/>
</dbReference>
<dbReference type="EMBL" id="QXIY01000047">
    <property type="protein sequence ID" value="RIE15621.1"/>
    <property type="molecule type" value="Genomic_DNA"/>
</dbReference>
<reference evidence="9 10" key="1">
    <citation type="submission" date="2018-09" db="EMBL/GenBank/DDBJ databases">
        <title>Discovery and Ecogenomic Context for Candidatus Cryosericales, a Global Caldiserica Order Active in Thawing Permafrost.</title>
        <authorList>
            <person name="Martinez M.A."/>
            <person name="Woodcroft B.J."/>
            <person name="Ignacio Espinoza J.C."/>
            <person name="Zayed A."/>
            <person name="Singleton C.M."/>
            <person name="Boyd J."/>
            <person name="Li Y.-F."/>
            <person name="Purvine S."/>
            <person name="Maughan H."/>
            <person name="Hodgkins S.B."/>
            <person name="Anderson D."/>
            <person name="Sederholm M."/>
            <person name="Temperton B."/>
            <person name="Saleska S.R."/>
            <person name="Tyson G.W."/>
            <person name="Rich V.I."/>
        </authorList>
    </citation>
    <scope>NUCLEOTIDE SEQUENCE [LARGE SCALE GENOMIC DNA]</scope>
    <source>
        <strain evidence="9 10">SMC1</strain>
    </source>
</reference>
<evidence type="ECO:0000313" key="9">
    <source>
        <dbReference type="EMBL" id="RIE15621.1"/>
    </source>
</evidence>
<dbReference type="Proteomes" id="UP000266113">
    <property type="component" value="Unassembled WGS sequence"/>
</dbReference>
<keyword evidence="7 8" id="KW-0472">Membrane</keyword>
<keyword evidence="5 8" id="KW-0812">Transmembrane</keyword>